<proteinExistence type="predicted"/>
<evidence type="ECO:0000313" key="3">
    <source>
        <dbReference type="Proteomes" id="UP000323671"/>
    </source>
</evidence>
<dbReference type="AlphaFoldDB" id="A0A5C1E8C6"/>
<dbReference type="EMBL" id="CP022579">
    <property type="protein sequence ID" value="QEL65133.1"/>
    <property type="molecule type" value="Genomic_DNA"/>
</dbReference>
<protein>
    <recommendedName>
        <fullName evidence="4">Transmembrane protein</fullName>
    </recommendedName>
</protein>
<keyword evidence="1" id="KW-1133">Transmembrane helix</keyword>
<evidence type="ECO:0000313" key="2">
    <source>
        <dbReference type="EMBL" id="QEL65133.1"/>
    </source>
</evidence>
<keyword evidence="3" id="KW-1185">Reference proteome</keyword>
<accession>A0A5C1E8C6</accession>
<dbReference type="Proteomes" id="UP000323671">
    <property type="component" value="Chromosome"/>
</dbReference>
<name>A0A5C1E8C6_9RHOO</name>
<organism evidence="2 3">
    <name type="scientific">Oryzomicrobium terrae</name>
    <dbReference type="NCBI Taxonomy" id="1735038"/>
    <lineage>
        <taxon>Bacteria</taxon>
        <taxon>Pseudomonadati</taxon>
        <taxon>Pseudomonadota</taxon>
        <taxon>Betaproteobacteria</taxon>
        <taxon>Rhodocyclales</taxon>
        <taxon>Rhodocyclaceae</taxon>
        <taxon>Oryzomicrobium</taxon>
    </lineage>
</organism>
<keyword evidence="1" id="KW-0472">Membrane</keyword>
<dbReference type="RefSeq" id="WP_149425466.1">
    <property type="nucleotide sequence ID" value="NZ_CP022579.1"/>
</dbReference>
<evidence type="ECO:0008006" key="4">
    <source>
        <dbReference type="Google" id="ProtNLM"/>
    </source>
</evidence>
<dbReference type="InterPro" id="IPR032314">
    <property type="entry name" value="DUF4845"/>
</dbReference>
<evidence type="ECO:0000256" key="1">
    <source>
        <dbReference type="SAM" id="Phobius"/>
    </source>
</evidence>
<reference evidence="2 3" key="1">
    <citation type="submission" date="2017-07" db="EMBL/GenBank/DDBJ databases">
        <title>Complete genome sequence of Oryzomicrobium terrae TPP412.</title>
        <authorList>
            <person name="Chiu L.-W."/>
            <person name="Lo K.-J."/>
            <person name="Tsai Y.-M."/>
            <person name="Lin S.-S."/>
            <person name="Kuo C.-H."/>
            <person name="Liu C.-T."/>
        </authorList>
    </citation>
    <scope>NUCLEOTIDE SEQUENCE [LARGE SCALE GENOMIC DNA]</scope>
    <source>
        <strain evidence="2 3">TPP412</strain>
    </source>
</reference>
<keyword evidence="1" id="KW-0812">Transmembrane</keyword>
<dbReference type="Pfam" id="PF16137">
    <property type="entry name" value="DUF4845"/>
    <property type="match status" value="1"/>
</dbReference>
<gene>
    <name evidence="2" type="ORF">OTERR_16570</name>
</gene>
<feature type="transmembrane region" description="Helical" evidence="1">
    <location>
        <begin position="12"/>
        <end position="34"/>
    </location>
</feature>
<dbReference type="KEGG" id="otr:OTERR_16570"/>
<sequence length="122" mass="13435">MKYQRGVSLSGLLIVSFIIVVVFVFGMKVVPAVIEYYTIVKNIKAVANSSDSATTVADVRKSFDRRAEVDDIKSISSADLDVSKDRNRIVISFEYEKRIRLGGPVSLLIDFQGSSAAKEKGE</sequence>